<feature type="signal peptide" evidence="3">
    <location>
        <begin position="1"/>
        <end position="25"/>
    </location>
</feature>
<dbReference type="Gene3D" id="3.10.105.10">
    <property type="entry name" value="Dipeptide-binding Protein, Domain 3"/>
    <property type="match status" value="1"/>
</dbReference>
<evidence type="ECO:0000256" key="3">
    <source>
        <dbReference type="SAM" id="SignalP"/>
    </source>
</evidence>
<evidence type="ECO:0000256" key="1">
    <source>
        <dbReference type="ARBA" id="ARBA00005695"/>
    </source>
</evidence>
<dbReference type="PIRSF" id="PIRSF002741">
    <property type="entry name" value="MppA"/>
    <property type="match status" value="1"/>
</dbReference>
<dbReference type="InterPro" id="IPR039424">
    <property type="entry name" value="SBP_5"/>
</dbReference>
<accession>A0A090TQJ3</accession>
<dbReference type="Gene3D" id="3.40.190.10">
    <property type="entry name" value="Periplasmic binding protein-like II"/>
    <property type="match status" value="1"/>
</dbReference>
<dbReference type="EMBL" id="BBMT01000003">
    <property type="protein sequence ID" value="GAL33397.1"/>
    <property type="molecule type" value="Genomic_DNA"/>
</dbReference>
<dbReference type="SUPFAM" id="SSF53850">
    <property type="entry name" value="Periplasmic binding protein-like II"/>
    <property type="match status" value="1"/>
</dbReference>
<reference evidence="5 6" key="2">
    <citation type="submission" date="2014-09" db="EMBL/GenBank/DDBJ databases">
        <authorList>
            <consortium name="NBRP consortium"/>
            <person name="Sawabe T."/>
            <person name="Meirelles P."/>
            <person name="Nakanishi M."/>
            <person name="Sayaka M."/>
            <person name="Hattori M."/>
            <person name="Ohkuma M."/>
        </authorList>
    </citation>
    <scope>NUCLEOTIDE SEQUENCE [LARGE SCALE GENOMIC DNA]</scope>
    <source>
        <strain evidence="5 6">JCM 19240</strain>
    </source>
</reference>
<dbReference type="OrthoDB" id="9801912at2"/>
<keyword evidence="6" id="KW-1185">Reference proteome</keyword>
<protein>
    <submittedName>
        <fullName evidence="5">Oligopeptide ABC transporter</fullName>
    </submittedName>
</protein>
<dbReference type="InterPro" id="IPR023765">
    <property type="entry name" value="SBP_5_CS"/>
</dbReference>
<evidence type="ECO:0000313" key="6">
    <source>
        <dbReference type="Proteomes" id="UP000029224"/>
    </source>
</evidence>
<dbReference type="AlphaFoldDB" id="A0A090TQJ3"/>
<gene>
    <name evidence="5" type="ORF">JCM19240_2093</name>
</gene>
<dbReference type="Proteomes" id="UP000029224">
    <property type="component" value="Unassembled WGS sequence"/>
</dbReference>
<organism evidence="5 6">
    <name type="scientific">Vibrio maritimus</name>
    <dbReference type="NCBI Taxonomy" id="990268"/>
    <lineage>
        <taxon>Bacteria</taxon>
        <taxon>Pseudomonadati</taxon>
        <taxon>Pseudomonadota</taxon>
        <taxon>Gammaproteobacteria</taxon>
        <taxon>Vibrionales</taxon>
        <taxon>Vibrionaceae</taxon>
        <taxon>Vibrio</taxon>
    </lineage>
</organism>
<dbReference type="Gene3D" id="3.90.76.10">
    <property type="entry name" value="Dipeptide-binding Protein, Domain 1"/>
    <property type="match status" value="1"/>
</dbReference>
<evidence type="ECO:0000256" key="2">
    <source>
        <dbReference type="ARBA" id="ARBA00022729"/>
    </source>
</evidence>
<dbReference type="GO" id="GO:0030288">
    <property type="term" value="C:outer membrane-bounded periplasmic space"/>
    <property type="evidence" value="ECO:0007669"/>
    <property type="project" value="UniProtKB-ARBA"/>
</dbReference>
<dbReference type="InterPro" id="IPR000914">
    <property type="entry name" value="SBP_5_dom"/>
</dbReference>
<feature type="domain" description="Solute-binding protein family 5" evidence="4">
    <location>
        <begin position="77"/>
        <end position="448"/>
    </location>
</feature>
<comment type="similarity">
    <text evidence="1">Belongs to the bacterial solute-binding protein 5 family.</text>
</comment>
<dbReference type="PANTHER" id="PTHR30290">
    <property type="entry name" value="PERIPLASMIC BINDING COMPONENT OF ABC TRANSPORTER"/>
    <property type="match status" value="1"/>
</dbReference>
<evidence type="ECO:0000313" key="5">
    <source>
        <dbReference type="EMBL" id="GAL33397.1"/>
    </source>
</evidence>
<evidence type="ECO:0000259" key="4">
    <source>
        <dbReference type="Pfam" id="PF00496"/>
    </source>
</evidence>
<dbReference type="PROSITE" id="PS01040">
    <property type="entry name" value="SBP_BACTERIAL_5"/>
    <property type="match status" value="1"/>
</dbReference>
<proteinExistence type="inferred from homology"/>
<dbReference type="GO" id="GO:0015833">
    <property type="term" value="P:peptide transport"/>
    <property type="evidence" value="ECO:0007669"/>
    <property type="project" value="TreeGrafter"/>
</dbReference>
<dbReference type="GO" id="GO:0043190">
    <property type="term" value="C:ATP-binding cassette (ABC) transporter complex"/>
    <property type="evidence" value="ECO:0007669"/>
    <property type="project" value="InterPro"/>
</dbReference>
<sequence length="547" mass="61795">MQKKTFIASVICGALFAGSAVTAQAEEIKQGGTLTVPIINTGFVDNFNPYTVKDIYNGTMFEPLMVFNNMTGETHWRLAESADYSDDLKTITIKLRDGLKWSDGSPLTAEDVAFSFEMTKKAPAFDLKGIWSGGNLQGIDVVDARTVKLNLAEADSTFLWNLADYHIVPKKVWSKAEDLTTFTNPNPIGSGPMTTVKYLKPQQMELCRNENYYLDNRPYLDCMTFRSYNDNSQIQPALIKGEIDWGSNFIADIESTFVKQNPENHHFWYPANDAIHLYVNTKEAPFDDIRVRQALSMSLDREMIVDIAAYGYPTVNYNAGGIAELYKANIDQGVTDKYRNLTTYSPEEAKKLLDEAGLKDVDGDGYRDMPNGDKFTFDIEVVNGWTDWIQVVQMATEFFDEVGVKANVKTVDWAVYDKNLKDSNYKMSINWSMVSTNPILAYQAYFSSAYVGKIWHAGHGVNSPEIDALINSFGKTGDKVKQQEIISELQEFTAQNLPFIPLFSNATWFQYNTKKIVGWPSEENPYIQPVFYDGGKRVIILNNLHLK</sequence>
<reference evidence="5 6" key="1">
    <citation type="submission" date="2014-09" db="EMBL/GenBank/DDBJ databases">
        <title>Vibrio maritimus JCM 19240. (C210) whole genome shotgun sequence.</title>
        <authorList>
            <person name="Sawabe T."/>
            <person name="Meirelles P."/>
            <person name="Nakanishi M."/>
            <person name="Sayaka M."/>
            <person name="Hattori M."/>
            <person name="Ohkuma M."/>
        </authorList>
    </citation>
    <scope>NUCLEOTIDE SEQUENCE [LARGE SCALE GENOMIC DNA]</scope>
    <source>
        <strain evidence="5 6">JCM 19240</strain>
    </source>
</reference>
<name>A0A090TQJ3_9VIBR</name>
<dbReference type="InterPro" id="IPR030678">
    <property type="entry name" value="Peptide/Ni-bd"/>
</dbReference>
<dbReference type="Pfam" id="PF00496">
    <property type="entry name" value="SBP_bac_5"/>
    <property type="match status" value="1"/>
</dbReference>
<dbReference type="GO" id="GO:1904680">
    <property type="term" value="F:peptide transmembrane transporter activity"/>
    <property type="evidence" value="ECO:0007669"/>
    <property type="project" value="TreeGrafter"/>
</dbReference>
<feature type="chain" id="PRO_5001864185" evidence="3">
    <location>
        <begin position="26"/>
        <end position="547"/>
    </location>
</feature>
<comment type="caution">
    <text evidence="5">The sequence shown here is derived from an EMBL/GenBank/DDBJ whole genome shotgun (WGS) entry which is preliminary data.</text>
</comment>
<keyword evidence="2 3" id="KW-0732">Signal</keyword>
<dbReference type="CDD" id="cd08509">
    <property type="entry name" value="PBP2_TmCBP_oligosaccharides_like"/>
    <property type="match status" value="1"/>
</dbReference>